<sequence>MTYLAVIDRGYRGTLEAQFFDALYGVLAFRGQLGTIDLVLRGTAVTAAVTAESAPPRLKLAGLPEITAPDPRASVATLVEEGVAVYVDRHGLTALGLDEDRLLPGVRCVDSTRLALSWDTYQHVWFL</sequence>
<dbReference type="SUPFAM" id="SSF75169">
    <property type="entry name" value="DsrEFH-like"/>
    <property type="match status" value="1"/>
</dbReference>
<reference evidence="1 2" key="1">
    <citation type="submission" date="2019-03" db="EMBL/GenBank/DDBJ databases">
        <authorList>
            <person name="Gonzalez-Pimentel J.L."/>
        </authorList>
    </citation>
    <scope>NUCLEOTIDE SEQUENCE [LARGE SCALE GENOMIC DNA]</scope>
    <source>
        <strain evidence="1 2">JCM 31289</strain>
    </source>
</reference>
<comment type="caution">
    <text evidence="1">The sequence shown here is derived from an EMBL/GenBank/DDBJ whole genome shotgun (WGS) entry which is preliminary data.</text>
</comment>
<accession>A0A4Z0HE07</accession>
<dbReference type="AlphaFoldDB" id="A0A4Z0HE07"/>
<dbReference type="RefSeq" id="WP_135336844.1">
    <property type="nucleotide sequence ID" value="NZ_JBHLTX010000035.1"/>
</dbReference>
<protein>
    <recommendedName>
        <fullName evidence="3">DsrE family protein</fullName>
    </recommendedName>
</protein>
<evidence type="ECO:0008006" key="3">
    <source>
        <dbReference type="Google" id="ProtNLM"/>
    </source>
</evidence>
<evidence type="ECO:0000313" key="1">
    <source>
        <dbReference type="EMBL" id="TGB19336.1"/>
    </source>
</evidence>
<dbReference type="OrthoDB" id="3696636at2"/>
<name>A0A4Z0HE07_9ACTN</name>
<keyword evidence="2" id="KW-1185">Reference proteome</keyword>
<gene>
    <name evidence="1" type="ORF">E4099_00430</name>
</gene>
<organism evidence="1 2">
    <name type="scientific">Streptomyces palmae</name>
    <dbReference type="NCBI Taxonomy" id="1701085"/>
    <lineage>
        <taxon>Bacteria</taxon>
        <taxon>Bacillati</taxon>
        <taxon>Actinomycetota</taxon>
        <taxon>Actinomycetes</taxon>
        <taxon>Kitasatosporales</taxon>
        <taxon>Streptomycetaceae</taxon>
        <taxon>Streptomyces</taxon>
    </lineage>
</organism>
<dbReference type="InterPro" id="IPR027396">
    <property type="entry name" value="DsrEFH-like"/>
</dbReference>
<evidence type="ECO:0000313" key="2">
    <source>
        <dbReference type="Proteomes" id="UP000297948"/>
    </source>
</evidence>
<proteinExistence type="predicted"/>
<dbReference type="Proteomes" id="UP000297948">
    <property type="component" value="Unassembled WGS sequence"/>
</dbReference>
<dbReference type="EMBL" id="SRID01000002">
    <property type="protein sequence ID" value="TGB19336.1"/>
    <property type="molecule type" value="Genomic_DNA"/>
</dbReference>